<dbReference type="Proteomes" id="UP001596163">
    <property type="component" value="Unassembled WGS sequence"/>
</dbReference>
<dbReference type="Gene3D" id="2.30.40.10">
    <property type="entry name" value="Urease, subunit C, domain 1"/>
    <property type="match status" value="1"/>
</dbReference>
<proteinExistence type="predicted"/>
<keyword evidence="1" id="KW-0665">Pyrimidine biosynthesis</keyword>
<dbReference type="Pfam" id="PF12890">
    <property type="entry name" value="DHOase"/>
    <property type="match status" value="1"/>
</dbReference>
<evidence type="ECO:0000313" key="4">
    <source>
        <dbReference type="Proteomes" id="UP001596163"/>
    </source>
</evidence>
<dbReference type="InterPro" id="IPR011059">
    <property type="entry name" value="Metal-dep_hydrolase_composite"/>
</dbReference>
<gene>
    <name evidence="3" type="ORF">ACFPIK_15195</name>
</gene>
<sequence>MAILLQNLQLIHDGKIQPLANYFFDGSSLRAIDLTQKEPSFEEIIDCTGLIGSPGWIDLRTGFGEPGQEYRETIASLCESLLVSGFSTAVVMPNTDPVIQSKNEAEFILNRSRKFLPNLIVMGAVTKKTEGEDLTEMLDMHFQAGLTVFGDGAKPLSNSDRYMKILQYLQKFNGVLFDHAYDPLLSIFGQMHEGLVSTKLGMKGIPNLAEDVAIQRNLEIIRYTGGKVHFQTLSTAKGVDLIRQAKKEGLQVTSDVSIYQLIFNDEDLITFDTNLKVKPPFRSEYDRVALIEGLKDGTIDALVSNHQPQDFDSKFAEFDLASFGMAGLQSFLPAMVKLSEELGWELLIEKVTSGPRKIIGSISDSWTIFNPNEEWEYNEITNKSLSANHPWFGNRLKGKVKYVIQKGQFQKIDV</sequence>
<protein>
    <submittedName>
        <fullName evidence="3">Dihydroorotase</fullName>
    </submittedName>
</protein>
<dbReference type="InterPro" id="IPR004722">
    <property type="entry name" value="DHOase"/>
</dbReference>
<dbReference type="InterPro" id="IPR050138">
    <property type="entry name" value="DHOase/Allantoinase_Hydrolase"/>
</dbReference>
<reference evidence="4" key="1">
    <citation type="journal article" date="2019" name="Int. J. Syst. Evol. Microbiol.">
        <title>The Global Catalogue of Microorganisms (GCM) 10K type strain sequencing project: providing services to taxonomists for standard genome sequencing and annotation.</title>
        <authorList>
            <consortium name="The Broad Institute Genomics Platform"/>
            <consortium name="The Broad Institute Genome Sequencing Center for Infectious Disease"/>
            <person name="Wu L."/>
            <person name="Ma J."/>
        </authorList>
    </citation>
    <scope>NUCLEOTIDE SEQUENCE [LARGE SCALE GENOMIC DNA]</scope>
    <source>
        <strain evidence="4">CGMCC 1.7030</strain>
    </source>
</reference>
<comment type="caution">
    <text evidence="3">The sequence shown here is derived from an EMBL/GenBank/DDBJ whole genome shotgun (WGS) entry which is preliminary data.</text>
</comment>
<dbReference type="SUPFAM" id="SSF51338">
    <property type="entry name" value="Composite domain of metallo-dependent hydrolases"/>
    <property type="match status" value="1"/>
</dbReference>
<dbReference type="CDD" id="cd01317">
    <property type="entry name" value="DHOase_IIa"/>
    <property type="match status" value="1"/>
</dbReference>
<dbReference type="Gene3D" id="3.20.20.140">
    <property type="entry name" value="Metal-dependent hydrolases"/>
    <property type="match status" value="1"/>
</dbReference>
<dbReference type="InterPro" id="IPR024403">
    <property type="entry name" value="DHOase_cat"/>
</dbReference>
<organism evidence="3 4">
    <name type="scientific">Algoriphagus aquatilis</name>
    <dbReference type="NCBI Taxonomy" id="490186"/>
    <lineage>
        <taxon>Bacteria</taxon>
        <taxon>Pseudomonadati</taxon>
        <taxon>Bacteroidota</taxon>
        <taxon>Cytophagia</taxon>
        <taxon>Cytophagales</taxon>
        <taxon>Cyclobacteriaceae</taxon>
        <taxon>Algoriphagus</taxon>
    </lineage>
</organism>
<dbReference type="RefSeq" id="WP_377916765.1">
    <property type="nucleotide sequence ID" value="NZ_JBHSKS010000014.1"/>
</dbReference>
<evidence type="ECO:0000256" key="1">
    <source>
        <dbReference type="ARBA" id="ARBA00022975"/>
    </source>
</evidence>
<dbReference type="PANTHER" id="PTHR43668:SF2">
    <property type="entry name" value="ALLANTOINASE"/>
    <property type="match status" value="1"/>
</dbReference>
<evidence type="ECO:0000259" key="2">
    <source>
        <dbReference type="Pfam" id="PF12890"/>
    </source>
</evidence>
<evidence type="ECO:0000313" key="3">
    <source>
        <dbReference type="EMBL" id="MFC5193117.1"/>
    </source>
</evidence>
<name>A0ABW0BZI5_9BACT</name>
<keyword evidence="4" id="KW-1185">Reference proteome</keyword>
<dbReference type="PANTHER" id="PTHR43668">
    <property type="entry name" value="ALLANTOINASE"/>
    <property type="match status" value="1"/>
</dbReference>
<dbReference type="EMBL" id="JBHSKS010000014">
    <property type="protein sequence ID" value="MFC5193117.1"/>
    <property type="molecule type" value="Genomic_DNA"/>
</dbReference>
<accession>A0ABW0BZI5</accession>
<feature type="domain" description="Dihydroorotase catalytic" evidence="2">
    <location>
        <begin position="54"/>
        <end position="235"/>
    </location>
</feature>
<dbReference type="SUPFAM" id="SSF51556">
    <property type="entry name" value="Metallo-dependent hydrolases"/>
    <property type="match status" value="1"/>
</dbReference>
<dbReference type="InterPro" id="IPR032466">
    <property type="entry name" value="Metal_Hydrolase"/>
</dbReference>